<dbReference type="RefSeq" id="WP_274045603.1">
    <property type="nucleotide sequence ID" value="NZ_JANCPR020000023.1"/>
</dbReference>
<protein>
    <submittedName>
        <fullName evidence="2">Uncharacterized protein</fullName>
    </submittedName>
</protein>
<accession>A0ABT7A0B0</accession>
<reference evidence="2 3" key="1">
    <citation type="submission" date="2023-05" db="EMBL/GenBank/DDBJ databases">
        <title>Streptantibioticus silvisoli sp. nov., acidotolerant actinomycetes 1 from pine litter.</title>
        <authorList>
            <person name="Swiecimska M."/>
            <person name="Golinska P."/>
            <person name="Sangal V."/>
            <person name="Wachnowicz B."/>
            <person name="Goodfellow M."/>
        </authorList>
    </citation>
    <scope>NUCLEOTIDE SEQUENCE [LARGE SCALE GENOMIC DNA]</scope>
    <source>
        <strain evidence="2 3">DSM 42109</strain>
    </source>
</reference>
<dbReference type="Proteomes" id="UP001214441">
    <property type="component" value="Unassembled WGS sequence"/>
</dbReference>
<comment type="caution">
    <text evidence="2">The sequence shown here is derived from an EMBL/GenBank/DDBJ whole genome shotgun (WGS) entry which is preliminary data.</text>
</comment>
<sequence>MSSLFRRISAQPSGSTDGQGGPGAEPDAIANACWELHTERNEPESVYNAMPGDWQTGRVADKFVVDQDQSGRSHA</sequence>
<evidence type="ECO:0000256" key="1">
    <source>
        <dbReference type="SAM" id="MobiDB-lite"/>
    </source>
</evidence>
<keyword evidence="3" id="KW-1185">Reference proteome</keyword>
<gene>
    <name evidence="2" type="ORF">NMN56_022990</name>
</gene>
<dbReference type="EMBL" id="JANCPR020000023">
    <property type="protein sequence ID" value="MDJ1134767.1"/>
    <property type="molecule type" value="Genomic_DNA"/>
</dbReference>
<name>A0ABT7A0B0_9ACTN</name>
<evidence type="ECO:0000313" key="3">
    <source>
        <dbReference type="Proteomes" id="UP001214441"/>
    </source>
</evidence>
<evidence type="ECO:0000313" key="2">
    <source>
        <dbReference type="EMBL" id="MDJ1134767.1"/>
    </source>
</evidence>
<proteinExistence type="predicted"/>
<organism evidence="2 3">
    <name type="scientific">Streptomyces iconiensis</name>
    <dbReference type="NCBI Taxonomy" id="1384038"/>
    <lineage>
        <taxon>Bacteria</taxon>
        <taxon>Bacillati</taxon>
        <taxon>Actinomycetota</taxon>
        <taxon>Actinomycetes</taxon>
        <taxon>Kitasatosporales</taxon>
        <taxon>Streptomycetaceae</taxon>
        <taxon>Streptomyces</taxon>
    </lineage>
</organism>
<feature type="region of interest" description="Disordered" evidence="1">
    <location>
        <begin position="1"/>
        <end position="28"/>
    </location>
</feature>